<evidence type="ECO:0000313" key="2">
    <source>
        <dbReference type="EMBL" id="DAE33445.1"/>
    </source>
</evidence>
<organism evidence="2">
    <name type="scientific">virus sp. ctQ5V6</name>
    <dbReference type="NCBI Taxonomy" id="2825815"/>
    <lineage>
        <taxon>Viruses</taxon>
    </lineage>
</organism>
<feature type="region of interest" description="Disordered" evidence="1">
    <location>
        <begin position="18"/>
        <end position="51"/>
    </location>
</feature>
<proteinExistence type="predicted"/>
<accession>A0A8S5RQS6</accession>
<evidence type="ECO:0000256" key="1">
    <source>
        <dbReference type="SAM" id="MobiDB-lite"/>
    </source>
</evidence>
<protein>
    <submittedName>
        <fullName evidence="2">Uncharacterized protein</fullName>
    </submittedName>
</protein>
<name>A0A8S5RQS6_9VIRU</name>
<feature type="compositionally biased region" description="Basic and acidic residues" evidence="1">
    <location>
        <begin position="18"/>
        <end position="37"/>
    </location>
</feature>
<dbReference type="EMBL" id="BK059134">
    <property type="protein sequence ID" value="DAE33445.1"/>
    <property type="molecule type" value="Genomic_DNA"/>
</dbReference>
<reference evidence="2" key="1">
    <citation type="journal article" date="2021" name="Proc. Natl. Acad. Sci. U.S.A.">
        <title>A Catalog of Tens of Thousands of Viruses from Human Metagenomes Reveals Hidden Associations with Chronic Diseases.</title>
        <authorList>
            <person name="Tisza M.J."/>
            <person name="Buck C.B."/>
        </authorList>
    </citation>
    <scope>NUCLEOTIDE SEQUENCE</scope>
    <source>
        <strain evidence="2">CtQ5V6</strain>
    </source>
</reference>
<sequence>MKHRSSMEKRFEISRIQLSEDMRNYQDSKPEHRDPKAYKKFKTPPTDYGSGRKCSYGEKNKTCDPGCIFWNTCIKGRHGEEVIV</sequence>